<feature type="region of interest" description="Disordered" evidence="3">
    <location>
        <begin position="119"/>
        <end position="344"/>
    </location>
</feature>
<evidence type="ECO:0000256" key="2">
    <source>
        <dbReference type="SAM" id="Coils"/>
    </source>
</evidence>
<feature type="region of interest" description="Disordered" evidence="3">
    <location>
        <begin position="804"/>
        <end position="836"/>
    </location>
</feature>
<dbReference type="InterPro" id="IPR056279">
    <property type="entry name" value="Aip3p_Bud6_N"/>
</dbReference>
<gene>
    <name evidence="5" type="ORF">G6F64_001338</name>
</gene>
<organism evidence="5 6">
    <name type="scientific">Rhizopus oryzae</name>
    <name type="common">Mucormycosis agent</name>
    <name type="synonym">Rhizopus arrhizus var. delemar</name>
    <dbReference type="NCBI Taxonomy" id="64495"/>
    <lineage>
        <taxon>Eukaryota</taxon>
        <taxon>Fungi</taxon>
        <taxon>Fungi incertae sedis</taxon>
        <taxon>Mucoromycota</taxon>
        <taxon>Mucoromycotina</taxon>
        <taxon>Mucoromycetes</taxon>
        <taxon>Mucorales</taxon>
        <taxon>Mucorineae</taxon>
        <taxon>Rhizopodaceae</taxon>
        <taxon>Rhizopus</taxon>
    </lineage>
</organism>
<feature type="region of interest" description="Disordered" evidence="3">
    <location>
        <begin position="483"/>
        <end position="514"/>
    </location>
</feature>
<dbReference type="Pfam" id="PF23153">
    <property type="entry name" value="Aip3p_Bud6_N"/>
    <property type="match status" value="1"/>
</dbReference>
<keyword evidence="6" id="KW-1185">Reference proteome</keyword>
<accession>A0A9P6XIQ8</accession>
<feature type="compositionally biased region" description="Basic and acidic residues" evidence="3">
    <location>
        <begin position="504"/>
        <end position="514"/>
    </location>
</feature>
<dbReference type="GO" id="GO:0005737">
    <property type="term" value="C:cytoplasm"/>
    <property type="evidence" value="ECO:0007669"/>
    <property type="project" value="TreeGrafter"/>
</dbReference>
<feature type="compositionally biased region" description="Low complexity" evidence="3">
    <location>
        <begin position="133"/>
        <end position="146"/>
    </location>
</feature>
<name>A0A9P6XIQ8_RHIOR</name>
<proteinExistence type="predicted"/>
<dbReference type="PANTHER" id="PTHR22741:SF10">
    <property type="entry name" value="COILED-COIL DOMAIN-CONTAINING PROTEIN CG32809"/>
    <property type="match status" value="1"/>
</dbReference>
<evidence type="ECO:0000313" key="5">
    <source>
        <dbReference type="EMBL" id="KAG1314590.1"/>
    </source>
</evidence>
<feature type="compositionally biased region" description="Basic and acidic residues" evidence="3">
    <location>
        <begin position="825"/>
        <end position="836"/>
    </location>
</feature>
<feature type="compositionally biased region" description="Basic and acidic residues" evidence="3">
    <location>
        <begin position="804"/>
        <end position="817"/>
    </location>
</feature>
<dbReference type="GO" id="GO:0005519">
    <property type="term" value="F:cytoskeletal regulatory protein binding"/>
    <property type="evidence" value="ECO:0007669"/>
    <property type="project" value="InterPro"/>
</dbReference>
<dbReference type="Proteomes" id="UP000716291">
    <property type="component" value="Unassembled WGS sequence"/>
</dbReference>
<evidence type="ECO:0000256" key="1">
    <source>
        <dbReference type="ARBA" id="ARBA00023054"/>
    </source>
</evidence>
<sequence length="836" mass="95781">MNRVSSTSSGMSGEIEQVVTKLLRTTKALLEALTQWSNMRASNSEIFEIHDTLEKQFFLVSQAFEEANISMSDLQWIPRQLRDSVSIAMMEQPSPTALDQYLPRIREVIVHLLHGLKGKQAQLREKERESRASIRSNSSSDSWNREVPLAALNRGSSTSSSSSHRMMMYPSNSPPLPPISSPRMNADYEGWSGGMPRPSIPTNDLSSRLMRPYSPPPPVHGSPMIPLPTRSTSSTRGHSIPTPPPPPPPVLAAPQPQQPVQQAFDESDPNTASALAALKRQENLARRSSVRRASMYRGGNGDFTRTQDAPPVPSLPKSQLARTVTEEVEEEEEEQPEQTEKEQKEQGLTLFLQIGKQVKKTVYQGELSIPAINMLFVEKFNYTSRQNDFPNVYIRDPVIGVSYELTDLNEVKNKSVLSLNIDEQEEQRKSHKEFISELSTSFHKELKETSQLFTEQIEQVKKQLDSSNESIIQQITHQILTEFNRQPKKKEEEEEESEGQPGAERQEVEKEEEKKEEIAAQRVVDQEQIQKQFEEIESLRRDIAILRQLDRESKEETSKMILEMKEKAAAVIQANTEKDITTSTARSNLEEGKKSLLEKSEKITSRLEELQDTIDQLKLDVTQRKCRPSEIQMTHCAKERKELENSIEEFGTFIGQVKPKWKKTWEHELQTIVKEQQTLKDQEYLLTDIKDDLEALSEVFEQLEKIYAYQVSAKPVIREFRVVPAEEGFEGMSSVLKQVATIDVDHERRLRALEQADKMRQRELANRTDDFEKELVSFVDTKKLKKTGGALEIDRLRKQKDEEMIKQMYDAKTKEPEQSQETIEAETKENEEQNES</sequence>
<evidence type="ECO:0000256" key="3">
    <source>
        <dbReference type="SAM" id="MobiDB-lite"/>
    </source>
</evidence>
<feature type="compositionally biased region" description="Pro residues" evidence="3">
    <location>
        <begin position="241"/>
        <end position="251"/>
    </location>
</feature>
<dbReference type="EMBL" id="JAANQT010000100">
    <property type="protein sequence ID" value="KAG1314590.1"/>
    <property type="molecule type" value="Genomic_DNA"/>
</dbReference>
<feature type="compositionally biased region" description="Basic and acidic residues" evidence="3">
    <location>
        <begin position="122"/>
        <end position="132"/>
    </location>
</feature>
<protein>
    <recommendedName>
        <fullName evidence="4">Actin interacting protein 3 C-terminal domain-containing protein</fullName>
    </recommendedName>
</protein>
<reference evidence="5" key="1">
    <citation type="journal article" date="2020" name="Microb. Genom.">
        <title>Genetic diversity of clinical and environmental Mucorales isolates obtained from an investigation of mucormycosis cases among solid organ transplant recipients.</title>
        <authorList>
            <person name="Nguyen M.H."/>
            <person name="Kaul D."/>
            <person name="Muto C."/>
            <person name="Cheng S.J."/>
            <person name="Richter R.A."/>
            <person name="Bruno V.M."/>
            <person name="Liu G."/>
            <person name="Beyhan S."/>
            <person name="Sundermann A.J."/>
            <person name="Mounaud S."/>
            <person name="Pasculle A.W."/>
            <person name="Nierman W.C."/>
            <person name="Driscoll E."/>
            <person name="Cumbie R."/>
            <person name="Clancy C.J."/>
            <person name="Dupont C.L."/>
        </authorList>
    </citation>
    <scope>NUCLEOTIDE SEQUENCE</scope>
    <source>
        <strain evidence="5">GL11</strain>
    </source>
</reference>
<feature type="coiled-coil region" evidence="2">
    <location>
        <begin position="529"/>
        <end position="556"/>
    </location>
</feature>
<dbReference type="GO" id="GO:0051286">
    <property type="term" value="C:cell tip"/>
    <property type="evidence" value="ECO:0007669"/>
    <property type="project" value="TreeGrafter"/>
</dbReference>
<dbReference type="GO" id="GO:0030010">
    <property type="term" value="P:establishment of cell polarity"/>
    <property type="evidence" value="ECO:0007669"/>
    <property type="project" value="TreeGrafter"/>
</dbReference>
<dbReference type="SMART" id="SM00806">
    <property type="entry name" value="AIP3"/>
    <property type="match status" value="1"/>
</dbReference>
<feature type="domain" description="Actin interacting protein 3 C-terminal" evidence="4">
    <location>
        <begin position="351"/>
        <end position="802"/>
    </location>
</feature>
<feature type="coiled-coil region" evidence="2">
    <location>
        <begin position="593"/>
        <end position="627"/>
    </location>
</feature>
<keyword evidence="1 2" id="KW-0175">Coiled coil</keyword>
<dbReference type="InterPro" id="IPR022782">
    <property type="entry name" value="AIP3-like_C"/>
</dbReference>
<dbReference type="Pfam" id="PF03915">
    <property type="entry name" value="AIP3"/>
    <property type="match status" value="1"/>
</dbReference>
<dbReference type="AlphaFoldDB" id="A0A9P6XIQ8"/>
<dbReference type="PANTHER" id="PTHR22741">
    <property type="entry name" value="P140CAP/SNIP-RELATED"/>
    <property type="match status" value="1"/>
</dbReference>
<feature type="compositionally biased region" description="Low complexity" evidence="3">
    <location>
        <begin position="252"/>
        <end position="263"/>
    </location>
</feature>
<feature type="compositionally biased region" description="Low complexity" evidence="3">
    <location>
        <begin position="156"/>
        <end position="171"/>
    </location>
</feature>
<dbReference type="Gene3D" id="1.20.58.1540">
    <property type="entry name" value="Actin interacting protein 3, C-terminal domain"/>
    <property type="match status" value="1"/>
</dbReference>
<evidence type="ECO:0000259" key="4">
    <source>
        <dbReference type="SMART" id="SM00806"/>
    </source>
</evidence>
<comment type="caution">
    <text evidence="5">The sequence shown here is derived from an EMBL/GenBank/DDBJ whole genome shotgun (WGS) entry which is preliminary data.</text>
</comment>
<dbReference type="InterPro" id="IPR005613">
    <property type="entry name" value="AIP3_C"/>
</dbReference>
<feature type="compositionally biased region" description="Acidic residues" evidence="3">
    <location>
        <begin position="326"/>
        <end position="337"/>
    </location>
</feature>
<dbReference type="InterPro" id="IPR051825">
    <property type="entry name" value="SRCIN1"/>
</dbReference>
<evidence type="ECO:0000313" key="6">
    <source>
        <dbReference type="Proteomes" id="UP000716291"/>
    </source>
</evidence>